<proteinExistence type="predicted"/>
<accession>A0A0B5BFV6</accession>
<dbReference type="RefSeq" id="WP_039742234.1">
    <property type="nucleotide sequence ID" value="NZ_CP009788.1"/>
</dbReference>
<organism evidence="2 3">
    <name type="scientific">Geobacter pickeringii</name>
    <dbReference type="NCBI Taxonomy" id="345632"/>
    <lineage>
        <taxon>Bacteria</taxon>
        <taxon>Pseudomonadati</taxon>
        <taxon>Thermodesulfobacteriota</taxon>
        <taxon>Desulfuromonadia</taxon>
        <taxon>Geobacterales</taxon>
        <taxon>Geobacteraceae</taxon>
        <taxon>Geobacter</taxon>
    </lineage>
</organism>
<dbReference type="HOGENOM" id="CLU_2180081_0_0_7"/>
<feature type="signal peptide" evidence="1">
    <location>
        <begin position="1"/>
        <end position="23"/>
    </location>
</feature>
<reference evidence="2 3" key="1">
    <citation type="journal article" date="2015" name="Genome Announc.">
        <title>Complete Genome of Geobacter pickeringii G13T, a Metal-Reducing Isolate from Sedimentary Kaolin Deposits.</title>
        <authorList>
            <person name="Badalamenti J.P."/>
            <person name="Bond D.R."/>
        </authorList>
    </citation>
    <scope>NUCLEOTIDE SEQUENCE [LARGE SCALE GENOMIC DNA]</scope>
    <source>
        <strain evidence="2 3">G13</strain>
    </source>
</reference>
<dbReference type="EMBL" id="CP009788">
    <property type="protein sequence ID" value="AJE03400.1"/>
    <property type="molecule type" value="Genomic_DNA"/>
</dbReference>
<evidence type="ECO:0000313" key="3">
    <source>
        <dbReference type="Proteomes" id="UP000057609"/>
    </source>
</evidence>
<dbReference type="STRING" id="345632.GPICK_08575"/>
<protein>
    <submittedName>
        <fullName evidence="2">Uncharacterized protein</fullName>
    </submittedName>
</protein>
<sequence>MKNLMVLSFVSVLTIAVGAAAYAAPITTSTTLGTTTTFTPSSNVQVDAWASNSAYAATSQHLSGNRIFFGMNGDSKIYFNTKTAGSQASVSIGSAGAPATTVPTGYTTL</sequence>
<feature type="chain" id="PRO_5002098325" evidence="1">
    <location>
        <begin position="24"/>
        <end position="109"/>
    </location>
</feature>
<keyword evidence="3" id="KW-1185">Reference proteome</keyword>
<gene>
    <name evidence="2" type="ORF">GPICK_08575</name>
</gene>
<evidence type="ECO:0000313" key="2">
    <source>
        <dbReference type="EMBL" id="AJE03400.1"/>
    </source>
</evidence>
<dbReference type="Proteomes" id="UP000057609">
    <property type="component" value="Chromosome"/>
</dbReference>
<dbReference type="AlphaFoldDB" id="A0A0B5BFV6"/>
<dbReference type="KEGG" id="gpi:GPICK_08575"/>
<name>A0A0B5BFV6_9BACT</name>
<evidence type="ECO:0000256" key="1">
    <source>
        <dbReference type="SAM" id="SignalP"/>
    </source>
</evidence>
<keyword evidence="1" id="KW-0732">Signal</keyword>